<dbReference type="PANTHER" id="PTHR30336:SF4">
    <property type="entry name" value="ENVELOPE BIOGENESIS FACTOR ELYC"/>
    <property type="match status" value="1"/>
</dbReference>
<accession>A0ABP8GDM9</accession>
<dbReference type="Proteomes" id="UP001501725">
    <property type="component" value="Unassembled WGS sequence"/>
</dbReference>
<dbReference type="CDD" id="cd06259">
    <property type="entry name" value="YdcF-like"/>
    <property type="match status" value="1"/>
</dbReference>
<proteinExistence type="predicted"/>
<dbReference type="InterPro" id="IPR051599">
    <property type="entry name" value="Cell_Envelope_Assoc"/>
</dbReference>
<evidence type="ECO:0000313" key="4">
    <source>
        <dbReference type="Proteomes" id="UP001501725"/>
    </source>
</evidence>
<evidence type="ECO:0000313" key="3">
    <source>
        <dbReference type="EMBL" id="GAA4322368.1"/>
    </source>
</evidence>
<feature type="domain" description="DUF218" evidence="2">
    <location>
        <begin position="79"/>
        <end position="244"/>
    </location>
</feature>
<keyword evidence="1" id="KW-0812">Transmembrane</keyword>
<dbReference type="InterPro" id="IPR014729">
    <property type="entry name" value="Rossmann-like_a/b/a_fold"/>
</dbReference>
<evidence type="ECO:0000259" key="2">
    <source>
        <dbReference type="Pfam" id="PF02698"/>
    </source>
</evidence>
<name>A0ABP8GDM9_9BACT</name>
<organism evidence="3 4">
    <name type="scientific">Flaviaesturariibacter amylovorans</name>
    <dbReference type="NCBI Taxonomy" id="1084520"/>
    <lineage>
        <taxon>Bacteria</taxon>
        <taxon>Pseudomonadati</taxon>
        <taxon>Bacteroidota</taxon>
        <taxon>Chitinophagia</taxon>
        <taxon>Chitinophagales</taxon>
        <taxon>Chitinophagaceae</taxon>
        <taxon>Flaviaestuariibacter</taxon>
    </lineage>
</organism>
<gene>
    <name evidence="3" type="ORF">GCM10023184_08710</name>
</gene>
<dbReference type="InterPro" id="IPR003848">
    <property type="entry name" value="DUF218"/>
</dbReference>
<keyword evidence="1" id="KW-1133">Transmembrane helix</keyword>
<dbReference type="Gene3D" id="3.40.50.620">
    <property type="entry name" value="HUPs"/>
    <property type="match status" value="1"/>
</dbReference>
<sequence>MFLLMKILLWLFRPLIWVLLLFLLAWIFRRHERRRKGFLRAAVLTLLVFSNPWLINTIYRAWEPDPVPVERTGRYPVGIVLGGFVNYNAADNAGYFNDASDRFIQAALLYKTGHIGKVIVPAGNGYLVAHGFQEATFAKQRLVELGVPAADILTDTESRNTLENARNTKRILDSTHLPGPYLLITSAAHLPRAEPVFEKQGIPVDPFPCDYVSRSTGNNLIEDYLLPQSTALQNWDPLIKEWLGIVTYKLTGKG</sequence>
<reference evidence="4" key="1">
    <citation type="journal article" date="2019" name="Int. J. Syst. Evol. Microbiol.">
        <title>The Global Catalogue of Microorganisms (GCM) 10K type strain sequencing project: providing services to taxonomists for standard genome sequencing and annotation.</title>
        <authorList>
            <consortium name="The Broad Institute Genomics Platform"/>
            <consortium name="The Broad Institute Genome Sequencing Center for Infectious Disease"/>
            <person name="Wu L."/>
            <person name="Ma J."/>
        </authorList>
    </citation>
    <scope>NUCLEOTIDE SEQUENCE [LARGE SCALE GENOMIC DNA]</scope>
    <source>
        <strain evidence="4">JCM 17919</strain>
    </source>
</reference>
<keyword evidence="1" id="KW-0472">Membrane</keyword>
<feature type="transmembrane region" description="Helical" evidence="1">
    <location>
        <begin position="7"/>
        <end position="28"/>
    </location>
</feature>
<dbReference type="EMBL" id="BAABGY010000002">
    <property type="protein sequence ID" value="GAA4322368.1"/>
    <property type="molecule type" value="Genomic_DNA"/>
</dbReference>
<comment type="caution">
    <text evidence="3">The sequence shown here is derived from an EMBL/GenBank/DDBJ whole genome shotgun (WGS) entry which is preliminary data.</text>
</comment>
<protein>
    <submittedName>
        <fullName evidence="3">YdcF family protein</fullName>
    </submittedName>
</protein>
<dbReference type="PANTHER" id="PTHR30336">
    <property type="entry name" value="INNER MEMBRANE PROTEIN, PROBABLE PERMEASE"/>
    <property type="match status" value="1"/>
</dbReference>
<dbReference type="RefSeq" id="WP_345253686.1">
    <property type="nucleotide sequence ID" value="NZ_BAABGY010000002.1"/>
</dbReference>
<evidence type="ECO:0000256" key="1">
    <source>
        <dbReference type="SAM" id="Phobius"/>
    </source>
</evidence>
<dbReference type="Pfam" id="PF02698">
    <property type="entry name" value="DUF218"/>
    <property type="match status" value="1"/>
</dbReference>
<keyword evidence="4" id="KW-1185">Reference proteome</keyword>